<name>A0A2T8HUY7_9RHOB</name>
<accession>A0A2T8HUY7</accession>
<comment type="caution">
    <text evidence="2">The sequence shown here is derived from an EMBL/GenBank/DDBJ whole genome shotgun (WGS) entry which is preliminary data.</text>
</comment>
<dbReference type="AlphaFoldDB" id="A0A2T8HUY7"/>
<evidence type="ECO:0000313" key="3">
    <source>
        <dbReference type="Proteomes" id="UP000245911"/>
    </source>
</evidence>
<feature type="compositionally biased region" description="Polar residues" evidence="1">
    <location>
        <begin position="65"/>
        <end position="88"/>
    </location>
</feature>
<feature type="compositionally biased region" description="Basic and acidic residues" evidence="1">
    <location>
        <begin position="103"/>
        <end position="112"/>
    </location>
</feature>
<evidence type="ECO:0008006" key="4">
    <source>
        <dbReference type="Google" id="ProtNLM"/>
    </source>
</evidence>
<keyword evidence="3" id="KW-1185">Reference proteome</keyword>
<organism evidence="2 3">
    <name type="scientific">Pararhodobacter oceanensis</name>
    <dbReference type="NCBI Taxonomy" id="2172121"/>
    <lineage>
        <taxon>Bacteria</taxon>
        <taxon>Pseudomonadati</taxon>
        <taxon>Pseudomonadota</taxon>
        <taxon>Alphaproteobacteria</taxon>
        <taxon>Rhodobacterales</taxon>
        <taxon>Paracoccaceae</taxon>
        <taxon>Pararhodobacter</taxon>
    </lineage>
</organism>
<protein>
    <recommendedName>
        <fullName evidence="4">Translocase</fullName>
    </recommendedName>
</protein>
<proteinExistence type="predicted"/>
<reference evidence="2 3" key="1">
    <citation type="submission" date="2018-04" db="EMBL/GenBank/DDBJ databases">
        <title>Pararhodobacter oceanense sp. nov., isolated from marine intertidal sediment.</title>
        <authorList>
            <person name="Wang X.-L."/>
            <person name="Du Z.-J."/>
        </authorList>
    </citation>
    <scope>NUCLEOTIDE SEQUENCE [LARGE SCALE GENOMIC DNA]</scope>
    <source>
        <strain evidence="2 3">AM505</strain>
    </source>
</reference>
<sequence length="376" mass="39195">MVAGTQFQKSQEIAALGEASQSVAQAPEPEVRAETSVASLVSVADSEPVNDLQVEARAADVAQDSAPQAQVSTPQASSTEDSNTPAAPLTSASILPAVELAARDADAAETPRDTQAALNDDMGEGGDATDMASTDTALPVSEIDEDLSAELAACAVWLVVTPAEGAMLEASVYAPCDRDARVQVEHAGLTFDTQIDQDGQLMLMVPALIDDATLNVTFPDGRVQSDSTFVEELDQIERVALQWEGPATLLLHAYEFGAEFGANGHIHAGNPQEPNVEDHGFLTVLGDPELADGHMVQVYSFPSGQSSRSGSVTLEIEAPVTAASCGRPLVAESIEMRGDAAARTRAIHLDMPDCDGTGGFVVLPGVLPPLQIAALR</sequence>
<gene>
    <name evidence="2" type="ORF">DDE20_09530</name>
</gene>
<evidence type="ECO:0000256" key="1">
    <source>
        <dbReference type="SAM" id="MobiDB-lite"/>
    </source>
</evidence>
<dbReference type="EMBL" id="QDKM01000003">
    <property type="protein sequence ID" value="PVH29243.1"/>
    <property type="molecule type" value="Genomic_DNA"/>
</dbReference>
<evidence type="ECO:0000313" key="2">
    <source>
        <dbReference type="EMBL" id="PVH29243.1"/>
    </source>
</evidence>
<feature type="region of interest" description="Disordered" evidence="1">
    <location>
        <begin position="103"/>
        <end position="132"/>
    </location>
</feature>
<feature type="region of interest" description="Disordered" evidence="1">
    <location>
        <begin position="44"/>
        <end position="88"/>
    </location>
</feature>
<dbReference type="Proteomes" id="UP000245911">
    <property type="component" value="Unassembled WGS sequence"/>
</dbReference>